<sequence>MGWLESMQQAIDFIDEHLEEPITLEQIAARANVSMFHFQRTFSILTDMSVGEYIRGRRLTLAAHELVSTNKKIIDISFKYGYESPEAFSKAFRRQHGIAPSEARKNLGSLKSYNRLVI</sequence>
<dbReference type="RefSeq" id="WP_008429269.1">
    <property type="nucleotide sequence ID" value="NZ_AEPB01000015.1"/>
</dbReference>
<evidence type="ECO:0000313" key="6">
    <source>
        <dbReference type="Proteomes" id="UP000003052"/>
    </source>
</evidence>
<feature type="domain" description="HTH araC/xylS-type" evidence="4">
    <location>
        <begin position="8"/>
        <end position="106"/>
    </location>
</feature>
<dbReference type="PROSITE" id="PS01124">
    <property type="entry name" value="HTH_ARAC_FAMILY_2"/>
    <property type="match status" value="1"/>
</dbReference>
<dbReference type="InterPro" id="IPR018060">
    <property type="entry name" value="HTH_AraC"/>
</dbReference>
<accession>E7REG3</accession>
<dbReference type="SUPFAM" id="SSF46689">
    <property type="entry name" value="Homeodomain-like"/>
    <property type="match status" value="2"/>
</dbReference>
<reference evidence="5 6" key="1">
    <citation type="journal article" date="2011" name="J. Bacteriol.">
        <title>The Draft Genome of Planococcus donghaensis MPA1U2 Reveals Nonsporulation Pathways Controlled by a Conserved Spo0A Regulon.</title>
        <authorList>
            <person name="Pearson M.D."/>
            <person name="Noller H.F."/>
        </authorList>
    </citation>
    <scope>NUCLEOTIDE SEQUENCE [LARGE SCALE GENOMIC DNA]</scope>
    <source>
        <strain evidence="5 6">MPA1U2</strain>
    </source>
</reference>
<dbReference type="InterPro" id="IPR018062">
    <property type="entry name" value="HTH_AraC-typ_CS"/>
</dbReference>
<evidence type="ECO:0000313" key="5">
    <source>
        <dbReference type="EMBL" id="EGA90544.1"/>
    </source>
</evidence>
<evidence type="ECO:0000256" key="3">
    <source>
        <dbReference type="ARBA" id="ARBA00023163"/>
    </source>
</evidence>
<dbReference type="Proteomes" id="UP000003052">
    <property type="component" value="Unassembled WGS sequence"/>
</dbReference>
<dbReference type="PRINTS" id="PR00032">
    <property type="entry name" value="HTHARAC"/>
</dbReference>
<evidence type="ECO:0000259" key="4">
    <source>
        <dbReference type="PROSITE" id="PS01124"/>
    </source>
</evidence>
<dbReference type="PROSITE" id="PS00041">
    <property type="entry name" value="HTH_ARAC_FAMILY_1"/>
    <property type="match status" value="1"/>
</dbReference>
<dbReference type="InterPro" id="IPR020449">
    <property type="entry name" value="Tscrpt_reg_AraC-type_HTH"/>
</dbReference>
<dbReference type="Pfam" id="PF12833">
    <property type="entry name" value="HTH_18"/>
    <property type="match status" value="1"/>
</dbReference>
<evidence type="ECO:0000256" key="2">
    <source>
        <dbReference type="ARBA" id="ARBA00023125"/>
    </source>
</evidence>
<protein>
    <submittedName>
        <fullName evidence="5">AraC/XylS family transcriptional regulator</fullName>
    </submittedName>
</protein>
<keyword evidence="3" id="KW-0804">Transcription</keyword>
<gene>
    <name evidence="5" type="ORF">GPDM_04264</name>
</gene>
<dbReference type="InterPro" id="IPR009057">
    <property type="entry name" value="Homeodomain-like_sf"/>
</dbReference>
<dbReference type="Gene3D" id="1.10.10.60">
    <property type="entry name" value="Homeodomain-like"/>
    <property type="match status" value="2"/>
</dbReference>
<name>E7REG3_9BACL</name>
<organism evidence="5 6">
    <name type="scientific">Planococcus donghaensis MPA1U2</name>
    <dbReference type="NCBI Taxonomy" id="933115"/>
    <lineage>
        <taxon>Bacteria</taxon>
        <taxon>Bacillati</taxon>
        <taxon>Bacillota</taxon>
        <taxon>Bacilli</taxon>
        <taxon>Bacillales</taxon>
        <taxon>Caryophanaceae</taxon>
        <taxon>Planococcus</taxon>
    </lineage>
</organism>
<comment type="caution">
    <text evidence="5">The sequence shown here is derived from an EMBL/GenBank/DDBJ whole genome shotgun (WGS) entry which is preliminary data.</text>
</comment>
<keyword evidence="2" id="KW-0238">DNA-binding</keyword>
<dbReference type="GO" id="GO:0043565">
    <property type="term" value="F:sequence-specific DNA binding"/>
    <property type="evidence" value="ECO:0007669"/>
    <property type="project" value="InterPro"/>
</dbReference>
<proteinExistence type="predicted"/>
<dbReference type="EMBL" id="AEPB01000015">
    <property type="protein sequence ID" value="EGA90544.1"/>
    <property type="molecule type" value="Genomic_DNA"/>
</dbReference>
<dbReference type="PANTHER" id="PTHR47504">
    <property type="entry name" value="RIGHT ORIGIN-BINDING PROTEIN"/>
    <property type="match status" value="1"/>
</dbReference>
<dbReference type="AlphaFoldDB" id="E7REG3"/>
<keyword evidence="1" id="KW-0805">Transcription regulation</keyword>
<dbReference type="PANTHER" id="PTHR47504:SF5">
    <property type="entry name" value="RIGHT ORIGIN-BINDING PROTEIN"/>
    <property type="match status" value="1"/>
</dbReference>
<evidence type="ECO:0000256" key="1">
    <source>
        <dbReference type="ARBA" id="ARBA00023015"/>
    </source>
</evidence>
<dbReference type="InterPro" id="IPR050959">
    <property type="entry name" value="MarA-like"/>
</dbReference>
<dbReference type="eggNOG" id="COG2207">
    <property type="taxonomic scope" value="Bacteria"/>
</dbReference>
<dbReference type="GO" id="GO:0003700">
    <property type="term" value="F:DNA-binding transcription factor activity"/>
    <property type="evidence" value="ECO:0007669"/>
    <property type="project" value="InterPro"/>
</dbReference>
<dbReference type="SMART" id="SM00342">
    <property type="entry name" value="HTH_ARAC"/>
    <property type="match status" value="1"/>
</dbReference>